<dbReference type="InParanoid" id="A0A0D2J6X2"/>
<dbReference type="AlphaFoldDB" id="A0A0D2J6X2"/>
<accession>A0A0D2J6X2</accession>
<dbReference type="OrthoDB" id="5420656at2"/>
<keyword evidence="1" id="KW-0472">Membrane</keyword>
<dbReference type="STRING" id="1429043.X474_12195"/>
<sequence length="251" mass="28473">MNLRGIIVIKPFCLLCLGLFMVCFPFSEDYWLLLNPKFKWLTFSAGFGLVVLGATALWVVGTKKAWPTLLLIGVLATGLWGINVFSPQTDHTAAAPWKKPETSVIHQFNGERYTPINLAELNFLTEQRPESLDRERFVFQGKASRVQGSGKGDWVVLRTTVFCCLADAVAMGFVLAESDFKGINHGDWVKVYARLIPWSDKEKNIPQIRTRGAFFTSINRNFQVRADKVEKINQPKLPFIFVIHTKPPYTY</sequence>
<keyword evidence="1" id="KW-0812">Transmembrane</keyword>
<dbReference type="RefSeq" id="WP_044348821.1">
    <property type="nucleotide sequence ID" value="NZ_AZAC01000014.1"/>
</dbReference>
<evidence type="ECO:0000259" key="2">
    <source>
        <dbReference type="Pfam" id="PF21537"/>
    </source>
</evidence>
<dbReference type="EMBL" id="AZAC01000014">
    <property type="protein sequence ID" value="KIX13924.1"/>
    <property type="molecule type" value="Genomic_DNA"/>
</dbReference>
<organism evidence="3 4">
    <name type="scientific">Dethiosulfatarculus sandiegensis</name>
    <dbReference type="NCBI Taxonomy" id="1429043"/>
    <lineage>
        <taxon>Bacteria</taxon>
        <taxon>Pseudomonadati</taxon>
        <taxon>Thermodesulfobacteriota</taxon>
        <taxon>Desulfarculia</taxon>
        <taxon>Desulfarculales</taxon>
        <taxon>Desulfarculaceae</taxon>
        <taxon>Dethiosulfatarculus</taxon>
    </lineage>
</organism>
<comment type="caution">
    <text evidence="3">The sequence shown here is derived from an EMBL/GenBank/DDBJ whole genome shotgun (WGS) entry which is preliminary data.</text>
</comment>
<feature type="transmembrane region" description="Helical" evidence="1">
    <location>
        <begin position="65"/>
        <end position="85"/>
    </location>
</feature>
<evidence type="ECO:0000256" key="1">
    <source>
        <dbReference type="SAM" id="Phobius"/>
    </source>
</evidence>
<evidence type="ECO:0000313" key="3">
    <source>
        <dbReference type="EMBL" id="KIX13924.1"/>
    </source>
</evidence>
<evidence type="ECO:0000313" key="4">
    <source>
        <dbReference type="Proteomes" id="UP000032233"/>
    </source>
</evidence>
<feature type="domain" description="DUF1980" evidence="2">
    <location>
        <begin position="135"/>
        <end position="210"/>
    </location>
</feature>
<proteinExistence type="predicted"/>
<feature type="transmembrane region" description="Helical" evidence="1">
    <location>
        <begin position="6"/>
        <end position="26"/>
    </location>
</feature>
<reference evidence="3 4" key="1">
    <citation type="submission" date="2013-11" db="EMBL/GenBank/DDBJ databases">
        <title>Metagenomic analysis of a methanogenic consortium involved in long chain n-alkane degradation.</title>
        <authorList>
            <person name="Davidova I.A."/>
            <person name="Callaghan A.V."/>
            <person name="Wawrik B."/>
            <person name="Pruitt S."/>
            <person name="Marks C."/>
            <person name="Duncan K.E."/>
            <person name="Suflita J.M."/>
        </authorList>
    </citation>
    <scope>NUCLEOTIDE SEQUENCE [LARGE SCALE GENOMIC DNA]</scope>
    <source>
        <strain evidence="3 4">SPR</strain>
    </source>
</reference>
<keyword evidence="4" id="KW-1185">Reference proteome</keyword>
<keyword evidence="1" id="KW-1133">Transmembrane helix</keyword>
<dbReference type="Proteomes" id="UP000032233">
    <property type="component" value="Unassembled WGS sequence"/>
</dbReference>
<name>A0A0D2J6X2_9BACT</name>
<dbReference type="InterPro" id="IPR048447">
    <property type="entry name" value="DUF1980_C"/>
</dbReference>
<gene>
    <name evidence="3" type="ORF">X474_12195</name>
</gene>
<dbReference type="Pfam" id="PF21537">
    <property type="entry name" value="DUF1980_C"/>
    <property type="match status" value="1"/>
</dbReference>
<protein>
    <recommendedName>
        <fullName evidence="2">DUF1980 domain-containing protein</fullName>
    </recommendedName>
</protein>
<feature type="transmembrane region" description="Helical" evidence="1">
    <location>
        <begin position="38"/>
        <end position="59"/>
    </location>
</feature>